<reference evidence="1" key="1">
    <citation type="submission" date="2004-12" db="EMBL/GenBank/DDBJ databases">
        <title>Tomato genomic sequence of centromeric region of chromosome 12.</title>
        <authorList>
            <person name="Yang T.-J."/>
            <person name="Lee S."/>
            <person name="Yu Y."/>
            <person name="Wing R.A."/>
        </authorList>
    </citation>
    <scope>NUCLEOTIDE SEQUENCE</scope>
</reference>
<dbReference type="EMBL" id="AY850394">
    <property type="protein sequence ID" value="AAV92927.1"/>
    <property type="molecule type" value="Genomic_DNA"/>
</dbReference>
<dbReference type="AlphaFoldDB" id="Q5MAC6"/>
<proteinExistence type="predicted"/>
<name>Q5MAC6_SOLLC</name>
<accession>Q5MAC6</accession>
<evidence type="ECO:0000313" key="1">
    <source>
        <dbReference type="EMBL" id="AAV92927.1"/>
    </source>
</evidence>
<organism evidence="1">
    <name type="scientific">Solanum lycopersicum</name>
    <name type="common">Tomato</name>
    <name type="synonym">Lycopersicon esculentum</name>
    <dbReference type="NCBI Taxonomy" id="4081"/>
    <lineage>
        <taxon>Eukaryota</taxon>
        <taxon>Viridiplantae</taxon>
        <taxon>Streptophyta</taxon>
        <taxon>Embryophyta</taxon>
        <taxon>Tracheophyta</taxon>
        <taxon>Spermatophyta</taxon>
        <taxon>Magnoliopsida</taxon>
        <taxon>eudicotyledons</taxon>
        <taxon>Gunneridae</taxon>
        <taxon>Pentapetalae</taxon>
        <taxon>asterids</taxon>
        <taxon>lamiids</taxon>
        <taxon>Solanales</taxon>
        <taxon>Solanaceae</taxon>
        <taxon>Solanoideae</taxon>
        <taxon>Solaneae</taxon>
        <taxon>Solanum</taxon>
        <taxon>Solanum subgen. Lycopersicon</taxon>
    </lineage>
</organism>
<reference evidence="1" key="2">
    <citation type="journal article" date="2005" name="Chromosoma">
        <title>In-depth sequence analysis of the tomato chromosome 12 centromeric region: identification of a large CAA block and characterization of pericentromere retrotranposons.</title>
        <authorList>
            <person name="Yang T.J."/>
            <person name="Lee S."/>
            <person name="Chang S.B."/>
            <person name="Yu Y."/>
            <person name="de Jong H."/>
            <person name="Wing R.A."/>
        </authorList>
    </citation>
    <scope>NUCLEOTIDE SEQUENCE</scope>
</reference>
<sequence>MCTKLSIITKELMFLEEPLNVFKQVTKIQEILPRSWTNYFVNGDETREPDVVVVYALFKNLQAHDMHIKKEEHIVKGEDRRTDLIVDIYQKRDAKTDELLASKVSESENPEIDDNMDYITQRFQNIMSECGGFMKKENHDSPTISSKVELRVKS</sequence>
<protein>
    <submittedName>
        <fullName evidence="1">Cen12_1</fullName>
    </submittedName>
</protein>